<name>A0A5C6W4D0_9BACI</name>
<protein>
    <submittedName>
        <fullName evidence="6">ATP-grasp domain-containing protein</fullName>
    </submittedName>
</protein>
<dbReference type="EMBL" id="VOQF01000001">
    <property type="protein sequence ID" value="TXC92807.1"/>
    <property type="molecule type" value="Genomic_DNA"/>
</dbReference>
<evidence type="ECO:0000313" key="7">
    <source>
        <dbReference type="Proteomes" id="UP000321363"/>
    </source>
</evidence>
<dbReference type="Pfam" id="PF13535">
    <property type="entry name" value="ATP-grasp_4"/>
    <property type="match status" value="1"/>
</dbReference>
<dbReference type="Proteomes" id="UP000321363">
    <property type="component" value="Unassembled WGS sequence"/>
</dbReference>
<evidence type="ECO:0000259" key="5">
    <source>
        <dbReference type="PROSITE" id="PS50975"/>
    </source>
</evidence>
<dbReference type="PANTHER" id="PTHR43585:SF2">
    <property type="entry name" value="ATP-GRASP ENZYME FSQD"/>
    <property type="match status" value="1"/>
</dbReference>
<evidence type="ECO:0000256" key="4">
    <source>
        <dbReference type="PROSITE-ProRule" id="PRU00409"/>
    </source>
</evidence>
<keyword evidence="2 4" id="KW-0547">Nucleotide-binding</keyword>
<dbReference type="SUPFAM" id="SSF56059">
    <property type="entry name" value="Glutathione synthetase ATP-binding domain-like"/>
    <property type="match status" value="1"/>
</dbReference>
<dbReference type="PANTHER" id="PTHR43585">
    <property type="entry name" value="FUMIPYRROLE BIOSYNTHESIS PROTEIN C"/>
    <property type="match status" value="1"/>
</dbReference>
<proteinExistence type="predicted"/>
<dbReference type="Pfam" id="PF18603">
    <property type="entry name" value="LAL_C2"/>
    <property type="match status" value="1"/>
</dbReference>
<accession>A0A5C6W4D0</accession>
<keyword evidence="7" id="KW-1185">Reference proteome</keyword>
<evidence type="ECO:0000256" key="1">
    <source>
        <dbReference type="ARBA" id="ARBA00022598"/>
    </source>
</evidence>
<dbReference type="OrthoDB" id="9803907at2"/>
<evidence type="ECO:0000313" key="6">
    <source>
        <dbReference type="EMBL" id="TXC92807.1"/>
    </source>
</evidence>
<dbReference type="AlphaFoldDB" id="A0A5C6W4D0"/>
<dbReference type="Gene3D" id="3.30.470.20">
    <property type="entry name" value="ATP-grasp fold, B domain"/>
    <property type="match status" value="1"/>
</dbReference>
<reference evidence="6 7" key="1">
    <citation type="journal article" date="2005" name="Int. J. Syst. Evol. Microbiol.">
        <title>Bacillus litoralis sp. nov., isolated from a tidal flat of the Yellow Sea in Korea.</title>
        <authorList>
            <person name="Yoon J.H."/>
            <person name="Oh T.K."/>
        </authorList>
    </citation>
    <scope>NUCLEOTIDE SEQUENCE [LARGE SCALE GENOMIC DNA]</scope>
    <source>
        <strain evidence="6 7">SW-211</strain>
    </source>
</reference>
<organism evidence="6 7">
    <name type="scientific">Metabacillus litoralis</name>
    <dbReference type="NCBI Taxonomy" id="152268"/>
    <lineage>
        <taxon>Bacteria</taxon>
        <taxon>Bacillati</taxon>
        <taxon>Bacillota</taxon>
        <taxon>Bacilli</taxon>
        <taxon>Bacillales</taxon>
        <taxon>Bacillaceae</taxon>
        <taxon>Metabacillus</taxon>
    </lineage>
</organism>
<evidence type="ECO:0000256" key="2">
    <source>
        <dbReference type="ARBA" id="ARBA00022741"/>
    </source>
</evidence>
<sequence>MKTIVFIGSNKSGTSRDALNIAEKMGYFTVLFTDRKKFIEQREEFTETHLMIFKKDLLNKEDVLNEINELRDKGKDIRAIVSLIDPFVSYSVNLSKELGLSQMSTDALYNMENKTRFRSLLKDLSSSPYYTIFKKDELIKDILDRSKEYLPLVIKSPESNGSKDVVLVQTSDELIVGMKNMQSKEKPLPILIEEYLQGRQFLIEIIVYKQTISIVAVIEQEITSKKRFIITGYHMPAQLSSSLMEELEKTISEIIHKLGLINGSCHLEMRLVRGQWKLIEINPRISGGAMNRIIQYATGIDLVKETLRLYLGEKPLVEKKKNQFVFANYLIVERRGKLVKVTGKNRAKQFKGVKEVYVKPRKGSILTPPMSMGDRYAYVIATGDSPQEAKQNALRASKEIQFFLEPF</sequence>
<dbReference type="InterPro" id="IPR052032">
    <property type="entry name" value="ATP-dep_AA_Ligase"/>
</dbReference>
<comment type="caution">
    <text evidence="6">The sequence shown here is derived from an EMBL/GenBank/DDBJ whole genome shotgun (WGS) entry which is preliminary data.</text>
</comment>
<evidence type="ECO:0000256" key="3">
    <source>
        <dbReference type="ARBA" id="ARBA00022840"/>
    </source>
</evidence>
<gene>
    <name evidence="6" type="ORF">FS935_00985</name>
</gene>
<keyword evidence="1" id="KW-0436">Ligase</keyword>
<dbReference type="InterPro" id="IPR040570">
    <property type="entry name" value="LAL_C2"/>
</dbReference>
<dbReference type="GO" id="GO:0005524">
    <property type="term" value="F:ATP binding"/>
    <property type="evidence" value="ECO:0007669"/>
    <property type="project" value="UniProtKB-UniRule"/>
</dbReference>
<keyword evidence="3 4" id="KW-0067">ATP-binding</keyword>
<dbReference type="PROSITE" id="PS50975">
    <property type="entry name" value="ATP_GRASP"/>
    <property type="match status" value="1"/>
</dbReference>
<dbReference type="RefSeq" id="WP_146945669.1">
    <property type="nucleotide sequence ID" value="NZ_VOQF01000001.1"/>
</dbReference>
<dbReference type="GO" id="GO:0046872">
    <property type="term" value="F:metal ion binding"/>
    <property type="evidence" value="ECO:0007669"/>
    <property type="project" value="InterPro"/>
</dbReference>
<feature type="domain" description="ATP-grasp" evidence="5">
    <location>
        <begin position="116"/>
        <end position="311"/>
    </location>
</feature>
<dbReference type="InterPro" id="IPR011761">
    <property type="entry name" value="ATP-grasp"/>
</dbReference>
<dbReference type="GO" id="GO:0016874">
    <property type="term" value="F:ligase activity"/>
    <property type="evidence" value="ECO:0007669"/>
    <property type="project" value="UniProtKB-KW"/>
</dbReference>